<evidence type="ECO:0000256" key="5">
    <source>
        <dbReference type="ARBA" id="ARBA00023242"/>
    </source>
</evidence>
<keyword evidence="8" id="KW-0175">Coiled coil</keyword>
<dbReference type="GO" id="GO:0032807">
    <property type="term" value="C:DNA ligase IV complex"/>
    <property type="evidence" value="ECO:0007669"/>
    <property type="project" value="TreeGrafter"/>
</dbReference>
<comment type="subcellular location">
    <subcellularLocation>
        <location evidence="1">Nucleus</location>
    </subcellularLocation>
</comment>
<protein>
    <recommendedName>
        <fullName evidence="7">Non-homologous end-joining factor 1</fullName>
    </recommendedName>
</protein>
<evidence type="ECO:0000259" key="10">
    <source>
        <dbReference type="Pfam" id="PF09302"/>
    </source>
</evidence>
<dbReference type="CDD" id="cd22285">
    <property type="entry name" value="HD_XLF_N"/>
    <property type="match status" value="1"/>
</dbReference>
<dbReference type="InterPro" id="IPR052287">
    <property type="entry name" value="NHEJ_factor"/>
</dbReference>
<feature type="coiled-coil region" evidence="8">
    <location>
        <begin position="143"/>
        <end position="170"/>
    </location>
</feature>
<evidence type="ECO:0000256" key="3">
    <source>
        <dbReference type="ARBA" id="ARBA00023125"/>
    </source>
</evidence>
<sequence length="278" mass="32600">MSEDKSTDVLDKDFKYKELLISEKKFLVGVCKKDDVRRVLLTNTSEFYEDNLSKDDILKRCEELNPVLIDPKFEDVEDIIDDFLANIPKYAVSLTIEKIQLKNKIDDGWFRFEIDLKRCSPEYFMDNFMDNFYFAFSELQHRYNCLLDIIKKKDQEIAEYKAEGVELLRKSVITEPFRENVFQNKLRNRRSGDKLNLFLDTLNFYDSVKSMRKEETKQEVTVVNTESCNDKVSSEQAASNNQAPKRLFSSDNLRCAVAPKSQKTAQSSKRKNSKFAYL</sequence>
<accession>A0A232FJY5</accession>
<organism evidence="11 12">
    <name type="scientific">Trichomalopsis sarcophagae</name>
    <dbReference type="NCBI Taxonomy" id="543379"/>
    <lineage>
        <taxon>Eukaryota</taxon>
        <taxon>Metazoa</taxon>
        <taxon>Ecdysozoa</taxon>
        <taxon>Arthropoda</taxon>
        <taxon>Hexapoda</taxon>
        <taxon>Insecta</taxon>
        <taxon>Pterygota</taxon>
        <taxon>Neoptera</taxon>
        <taxon>Endopterygota</taxon>
        <taxon>Hymenoptera</taxon>
        <taxon>Apocrita</taxon>
        <taxon>Proctotrupomorpha</taxon>
        <taxon>Chalcidoidea</taxon>
        <taxon>Pteromalidae</taxon>
        <taxon>Pteromalinae</taxon>
        <taxon>Trichomalopsis</taxon>
    </lineage>
</organism>
<evidence type="ECO:0000256" key="9">
    <source>
        <dbReference type="SAM" id="MobiDB-lite"/>
    </source>
</evidence>
<dbReference type="AlphaFoldDB" id="A0A232FJY5"/>
<dbReference type="EMBL" id="NNAY01000117">
    <property type="protein sequence ID" value="OXU30809.1"/>
    <property type="molecule type" value="Genomic_DNA"/>
</dbReference>
<dbReference type="GO" id="GO:0045027">
    <property type="term" value="F:DNA end binding"/>
    <property type="evidence" value="ECO:0007669"/>
    <property type="project" value="TreeGrafter"/>
</dbReference>
<feature type="compositionally biased region" description="Basic residues" evidence="9">
    <location>
        <begin position="268"/>
        <end position="278"/>
    </location>
</feature>
<evidence type="ECO:0000256" key="6">
    <source>
        <dbReference type="ARBA" id="ARBA00025747"/>
    </source>
</evidence>
<gene>
    <name evidence="11" type="ORF">TSAR_010505</name>
</gene>
<reference evidence="11 12" key="1">
    <citation type="journal article" date="2017" name="Curr. Biol.">
        <title>The Evolution of Venom by Co-option of Single-Copy Genes.</title>
        <authorList>
            <person name="Martinson E.O."/>
            <person name="Mrinalini"/>
            <person name="Kelkar Y.D."/>
            <person name="Chang C.H."/>
            <person name="Werren J.H."/>
        </authorList>
    </citation>
    <scope>NUCLEOTIDE SEQUENCE [LARGE SCALE GENOMIC DNA]</scope>
    <source>
        <strain evidence="11 12">Alberta</strain>
        <tissue evidence="11">Whole body</tissue>
    </source>
</reference>
<dbReference type="OrthoDB" id="2155935at2759"/>
<evidence type="ECO:0000256" key="2">
    <source>
        <dbReference type="ARBA" id="ARBA00022763"/>
    </source>
</evidence>
<dbReference type="Gene3D" id="1.10.287.450">
    <property type="entry name" value="Helix hairpin bin"/>
    <property type="match status" value="1"/>
</dbReference>
<comment type="caution">
    <text evidence="11">The sequence shown here is derived from an EMBL/GenBank/DDBJ whole genome shotgun (WGS) entry which is preliminary data.</text>
</comment>
<keyword evidence="5" id="KW-0539">Nucleus</keyword>
<keyword evidence="3" id="KW-0238">DNA-binding</keyword>
<keyword evidence="12" id="KW-1185">Reference proteome</keyword>
<proteinExistence type="inferred from homology"/>
<dbReference type="GO" id="GO:0006303">
    <property type="term" value="P:double-strand break repair via nonhomologous end joining"/>
    <property type="evidence" value="ECO:0007669"/>
    <property type="project" value="TreeGrafter"/>
</dbReference>
<dbReference type="Pfam" id="PF09302">
    <property type="entry name" value="XLF"/>
    <property type="match status" value="1"/>
</dbReference>
<dbReference type="InterPro" id="IPR038051">
    <property type="entry name" value="XRCC4-like_N_sf"/>
</dbReference>
<dbReference type="InterPro" id="IPR015381">
    <property type="entry name" value="XLF-like_N"/>
</dbReference>
<evidence type="ECO:0000313" key="11">
    <source>
        <dbReference type="EMBL" id="OXU30809.1"/>
    </source>
</evidence>
<evidence type="ECO:0000256" key="7">
    <source>
        <dbReference type="ARBA" id="ARBA00044529"/>
    </source>
</evidence>
<dbReference type="STRING" id="543379.A0A232FJY5"/>
<feature type="domain" description="XLF-like N-terminal" evidence="10">
    <location>
        <begin position="21"/>
        <end position="117"/>
    </location>
</feature>
<keyword evidence="4" id="KW-0234">DNA repair</keyword>
<dbReference type="PANTHER" id="PTHR32235">
    <property type="entry name" value="NON-HOMOLOGOUS END-JOINING FACTOR 1"/>
    <property type="match status" value="1"/>
</dbReference>
<dbReference type="Proteomes" id="UP000215335">
    <property type="component" value="Unassembled WGS sequence"/>
</dbReference>
<comment type="similarity">
    <text evidence="6">Belongs to the XRCC4-XLF family. XLF subfamily.</text>
</comment>
<evidence type="ECO:0000256" key="4">
    <source>
        <dbReference type="ARBA" id="ARBA00023204"/>
    </source>
</evidence>
<evidence type="ECO:0000256" key="1">
    <source>
        <dbReference type="ARBA" id="ARBA00004123"/>
    </source>
</evidence>
<name>A0A232FJY5_9HYME</name>
<evidence type="ECO:0000313" key="12">
    <source>
        <dbReference type="Proteomes" id="UP000215335"/>
    </source>
</evidence>
<keyword evidence="2" id="KW-0227">DNA damage</keyword>
<evidence type="ECO:0000256" key="8">
    <source>
        <dbReference type="SAM" id="Coils"/>
    </source>
</evidence>
<dbReference type="Gene3D" id="2.170.210.10">
    <property type="entry name" value="DNA double-strand break repair and VJ recombination XRCC4, N-terminal"/>
    <property type="match status" value="1"/>
</dbReference>
<feature type="region of interest" description="Disordered" evidence="9">
    <location>
        <begin position="258"/>
        <end position="278"/>
    </location>
</feature>
<dbReference type="PANTHER" id="PTHR32235:SF1">
    <property type="entry name" value="NON-HOMOLOGOUS END-JOINING FACTOR 1"/>
    <property type="match status" value="1"/>
</dbReference>